<organism evidence="2 3">
    <name type="scientific">Actinomadura bangladeshensis</name>
    <dbReference type="NCBI Taxonomy" id="453573"/>
    <lineage>
        <taxon>Bacteria</taxon>
        <taxon>Bacillati</taxon>
        <taxon>Actinomycetota</taxon>
        <taxon>Actinomycetes</taxon>
        <taxon>Streptosporangiales</taxon>
        <taxon>Thermomonosporaceae</taxon>
        <taxon>Actinomadura</taxon>
    </lineage>
</organism>
<dbReference type="EMBL" id="SMJW01000004">
    <property type="protein sequence ID" value="TDC19925.1"/>
    <property type="molecule type" value="Genomic_DNA"/>
</dbReference>
<dbReference type="AlphaFoldDB" id="A0A4R4PBX1"/>
<reference evidence="2 3" key="1">
    <citation type="submission" date="2019-03" db="EMBL/GenBank/DDBJ databases">
        <title>Draft genome sequences of novel Actinobacteria.</title>
        <authorList>
            <person name="Sahin N."/>
            <person name="Ay H."/>
            <person name="Saygin H."/>
        </authorList>
    </citation>
    <scope>NUCLEOTIDE SEQUENCE [LARGE SCALE GENOMIC DNA]</scope>
    <source>
        <strain evidence="2 3">DSM 45347</strain>
    </source>
</reference>
<dbReference type="OrthoDB" id="4563658at2"/>
<evidence type="ECO:0000313" key="3">
    <source>
        <dbReference type="Proteomes" id="UP000295431"/>
    </source>
</evidence>
<accession>A0A4R4PBX1</accession>
<gene>
    <name evidence="2" type="ORF">E1284_01975</name>
</gene>
<feature type="region of interest" description="Disordered" evidence="1">
    <location>
        <begin position="252"/>
        <end position="273"/>
    </location>
</feature>
<feature type="region of interest" description="Disordered" evidence="1">
    <location>
        <begin position="219"/>
        <end position="238"/>
    </location>
</feature>
<proteinExistence type="predicted"/>
<dbReference type="RefSeq" id="WP_131936368.1">
    <property type="nucleotide sequence ID" value="NZ_BAAAMX010000009.1"/>
</dbReference>
<sequence length="379" mass="42073">MTRDPLIYFPVMLNGDHVGYLWAGTDDRSAGFLRRPGFLDVAYKTPILWSRRLQEASRRELPSRDAVRQWIGRPEDPIGGGVPADATERTAADYTALRRLDDPGYQPSPTDSILYGELPDGSPMDRSKGWGPLSFTLPPSYDLTTTGPVRHLPVVGDDGLVLGYLWAGLHGNAAQFLPRDDAAAIGSAAMSPWILRLRELHAEGVPAIEALQRCRTFPADPTAGHVRPDAPAQESASLDDLRRHASVYGQSLRFSENPVPGAPDVARRPALDPQERDAVLDYLRRGLTVHDSGRFFADGFDPARPQRVPDSYHTDGTWVWRGGTVHHLDHHGIPPEPGLLRHIRGNRFRLPPLGPDDRERGKRTLRLHRLLVPAPRPPR</sequence>
<comment type="caution">
    <text evidence="2">The sequence shown here is derived from an EMBL/GenBank/DDBJ whole genome shotgun (WGS) entry which is preliminary data.</text>
</comment>
<evidence type="ECO:0000256" key="1">
    <source>
        <dbReference type="SAM" id="MobiDB-lite"/>
    </source>
</evidence>
<keyword evidence="3" id="KW-1185">Reference proteome</keyword>
<evidence type="ECO:0000313" key="2">
    <source>
        <dbReference type="EMBL" id="TDC19925.1"/>
    </source>
</evidence>
<dbReference type="Proteomes" id="UP000295431">
    <property type="component" value="Unassembled WGS sequence"/>
</dbReference>
<name>A0A4R4PBX1_9ACTN</name>
<protein>
    <submittedName>
        <fullName evidence="2">Uncharacterized protein</fullName>
    </submittedName>
</protein>